<evidence type="ECO:0000313" key="7">
    <source>
        <dbReference type="Proteomes" id="UP001054945"/>
    </source>
</evidence>
<dbReference type="GO" id="GO:0003777">
    <property type="term" value="F:microtubule motor activity"/>
    <property type="evidence" value="ECO:0007669"/>
    <property type="project" value="InterPro"/>
</dbReference>
<comment type="caution">
    <text evidence="6">The sequence shown here is derived from an EMBL/GenBank/DDBJ whole genome shotgun (WGS) entry which is preliminary data.</text>
</comment>
<dbReference type="PANTHER" id="PTHR47117">
    <property type="entry name" value="STAR-RELATED LIPID TRANSFER PROTEIN 9"/>
    <property type="match status" value="1"/>
</dbReference>
<dbReference type="GO" id="GO:0005524">
    <property type="term" value="F:ATP binding"/>
    <property type="evidence" value="ECO:0007669"/>
    <property type="project" value="UniProtKB-KW"/>
</dbReference>
<organism evidence="6 7">
    <name type="scientific">Caerostris extrusa</name>
    <name type="common">Bark spider</name>
    <name type="synonym">Caerostris bankana</name>
    <dbReference type="NCBI Taxonomy" id="172846"/>
    <lineage>
        <taxon>Eukaryota</taxon>
        <taxon>Metazoa</taxon>
        <taxon>Ecdysozoa</taxon>
        <taxon>Arthropoda</taxon>
        <taxon>Chelicerata</taxon>
        <taxon>Arachnida</taxon>
        <taxon>Araneae</taxon>
        <taxon>Araneomorphae</taxon>
        <taxon>Entelegynae</taxon>
        <taxon>Araneoidea</taxon>
        <taxon>Araneidae</taxon>
        <taxon>Caerostris</taxon>
    </lineage>
</organism>
<name>A0AAV4YCW1_CAEEX</name>
<dbReference type="PROSITE" id="PS50067">
    <property type="entry name" value="KINESIN_MOTOR_2"/>
    <property type="match status" value="1"/>
</dbReference>
<evidence type="ECO:0000256" key="3">
    <source>
        <dbReference type="PROSITE-ProRule" id="PRU00283"/>
    </source>
</evidence>
<feature type="domain" description="Kinesin motor" evidence="5">
    <location>
        <begin position="1"/>
        <end position="39"/>
    </location>
</feature>
<evidence type="ECO:0000256" key="4">
    <source>
        <dbReference type="SAM" id="MobiDB-lite"/>
    </source>
</evidence>
<protein>
    <submittedName>
        <fullName evidence="6">Osmotic avoidance abnormal protein 3</fullName>
    </submittedName>
</protein>
<dbReference type="GO" id="GO:0008017">
    <property type="term" value="F:microtubule binding"/>
    <property type="evidence" value="ECO:0007669"/>
    <property type="project" value="InterPro"/>
</dbReference>
<feature type="region of interest" description="Disordered" evidence="4">
    <location>
        <begin position="105"/>
        <end position="136"/>
    </location>
</feature>
<keyword evidence="2" id="KW-0067">ATP-binding</keyword>
<dbReference type="GO" id="GO:0007018">
    <property type="term" value="P:microtubule-based movement"/>
    <property type="evidence" value="ECO:0007669"/>
    <property type="project" value="InterPro"/>
</dbReference>
<comment type="caution">
    <text evidence="3">Lacks conserved residue(s) required for the propagation of feature annotation.</text>
</comment>
<evidence type="ECO:0000259" key="5">
    <source>
        <dbReference type="PROSITE" id="PS50067"/>
    </source>
</evidence>
<keyword evidence="1" id="KW-0547">Nucleotide-binding</keyword>
<evidence type="ECO:0000313" key="6">
    <source>
        <dbReference type="EMBL" id="GIZ04983.1"/>
    </source>
</evidence>
<dbReference type="AlphaFoldDB" id="A0AAV4YCW1"/>
<dbReference type="Proteomes" id="UP001054945">
    <property type="component" value="Unassembled WGS sequence"/>
</dbReference>
<sequence length="156" mass="17731">MNALGGNSKTIMIACISPADINYEETLSTLRYADRAKQIKTVATINEDPTETLIRELRAENERLKKMMERGVMNVPIKPGMTDDEVVRRRSRWEEEMKAAMAENEREFANRSNSLTRKITTSSPSSKVELSGLSERPQPYVQMRRCEMAISRASTS</sequence>
<accession>A0AAV4YCW1</accession>
<dbReference type="SUPFAM" id="SSF52540">
    <property type="entry name" value="P-loop containing nucleoside triphosphate hydrolases"/>
    <property type="match status" value="1"/>
</dbReference>
<evidence type="ECO:0000256" key="1">
    <source>
        <dbReference type="ARBA" id="ARBA00022741"/>
    </source>
</evidence>
<keyword evidence="7" id="KW-1185">Reference proteome</keyword>
<dbReference type="Pfam" id="PF00225">
    <property type="entry name" value="Kinesin"/>
    <property type="match status" value="1"/>
</dbReference>
<comment type="similarity">
    <text evidence="3">Belongs to the TRAFAC class myosin-kinesin ATPase superfamily. Kinesin family.</text>
</comment>
<reference evidence="6 7" key="1">
    <citation type="submission" date="2021-06" db="EMBL/GenBank/DDBJ databases">
        <title>Caerostris extrusa draft genome.</title>
        <authorList>
            <person name="Kono N."/>
            <person name="Arakawa K."/>
        </authorList>
    </citation>
    <scope>NUCLEOTIDE SEQUENCE [LARGE SCALE GENOMIC DNA]</scope>
</reference>
<dbReference type="InterPro" id="IPR001752">
    <property type="entry name" value="Kinesin_motor_dom"/>
</dbReference>
<evidence type="ECO:0000256" key="2">
    <source>
        <dbReference type="ARBA" id="ARBA00022840"/>
    </source>
</evidence>
<feature type="compositionally biased region" description="Polar residues" evidence="4">
    <location>
        <begin position="110"/>
        <end position="128"/>
    </location>
</feature>
<dbReference type="InterPro" id="IPR036961">
    <property type="entry name" value="Kinesin_motor_dom_sf"/>
</dbReference>
<dbReference type="InterPro" id="IPR027417">
    <property type="entry name" value="P-loop_NTPase"/>
</dbReference>
<dbReference type="Gene3D" id="3.40.850.10">
    <property type="entry name" value="Kinesin motor domain"/>
    <property type="match status" value="1"/>
</dbReference>
<gene>
    <name evidence="6" type="primary">osm-3</name>
    <name evidence="6" type="ORF">CEXT_244611</name>
</gene>
<proteinExistence type="inferred from homology"/>
<dbReference type="EMBL" id="BPLR01019181">
    <property type="protein sequence ID" value="GIZ04983.1"/>
    <property type="molecule type" value="Genomic_DNA"/>
</dbReference>